<proteinExistence type="predicted"/>
<evidence type="ECO:0000256" key="1">
    <source>
        <dbReference type="SAM" id="Phobius"/>
    </source>
</evidence>
<dbReference type="EMBL" id="HACA01016630">
    <property type="protein sequence ID" value="CDW33991.1"/>
    <property type="molecule type" value="Transcribed_RNA"/>
</dbReference>
<sequence>MILYKIGTIFLIINILSMAIASPASRKLKKRKLSPRKIEVEEIDAFEPSFLSPISSDTQDRSFDIGVQKQTLTEEIKSDKDGGGISTGLLGIKSDMAEAFGNFLYDKYIKKYYKVLKEAMIFNKEGADERGAREEGSLGKLILDVARVMVSDVIGITLGNYMGFQTERTDNEGSFFDIFVNAVKKQSMSKKMGCPV</sequence>
<protein>
    <submittedName>
        <fullName evidence="2">Uncharacterized protein</fullName>
    </submittedName>
</protein>
<dbReference type="RefSeq" id="XP_040567053.1">
    <property type="nucleotide sequence ID" value="XM_040711119.2"/>
</dbReference>
<keyword evidence="1" id="KW-1133">Transmembrane helix</keyword>
<dbReference type="KEGG" id="lsm:121116823"/>
<evidence type="ECO:0000313" key="2">
    <source>
        <dbReference type="EMBL" id="CDW33991.1"/>
    </source>
</evidence>
<keyword evidence="1" id="KW-0812">Transmembrane</keyword>
<accession>A0A0K2U8F9</accession>
<dbReference type="AlphaFoldDB" id="A0A0K2U8F9"/>
<organism evidence="2">
    <name type="scientific">Lepeophtheirus salmonis</name>
    <name type="common">Salmon louse</name>
    <name type="synonym">Caligus salmonis</name>
    <dbReference type="NCBI Taxonomy" id="72036"/>
    <lineage>
        <taxon>Eukaryota</taxon>
        <taxon>Metazoa</taxon>
        <taxon>Ecdysozoa</taxon>
        <taxon>Arthropoda</taxon>
        <taxon>Crustacea</taxon>
        <taxon>Multicrustacea</taxon>
        <taxon>Hexanauplia</taxon>
        <taxon>Copepoda</taxon>
        <taxon>Siphonostomatoida</taxon>
        <taxon>Caligidae</taxon>
        <taxon>Lepeophtheirus</taxon>
    </lineage>
</organism>
<feature type="transmembrane region" description="Helical" evidence="1">
    <location>
        <begin position="6"/>
        <end position="24"/>
    </location>
</feature>
<reference evidence="2" key="1">
    <citation type="submission" date="2014-05" db="EMBL/GenBank/DDBJ databases">
        <authorList>
            <person name="Chronopoulou M."/>
        </authorList>
    </citation>
    <scope>NUCLEOTIDE SEQUENCE</scope>
    <source>
        <tissue evidence="2">Whole organism</tissue>
    </source>
</reference>
<keyword evidence="1" id="KW-0472">Membrane</keyword>
<dbReference type="GeneID" id="121116823"/>
<name>A0A0K2U8F9_LEPSM</name>